<dbReference type="EMBL" id="CAICTM010000526">
    <property type="protein sequence ID" value="CAB9512269.1"/>
    <property type="molecule type" value="Genomic_DNA"/>
</dbReference>
<keyword evidence="2" id="KW-1185">Reference proteome</keyword>
<organism evidence="1 2">
    <name type="scientific">Seminavis robusta</name>
    <dbReference type="NCBI Taxonomy" id="568900"/>
    <lineage>
        <taxon>Eukaryota</taxon>
        <taxon>Sar</taxon>
        <taxon>Stramenopiles</taxon>
        <taxon>Ochrophyta</taxon>
        <taxon>Bacillariophyta</taxon>
        <taxon>Bacillariophyceae</taxon>
        <taxon>Bacillariophycidae</taxon>
        <taxon>Naviculales</taxon>
        <taxon>Naviculaceae</taxon>
        <taxon>Seminavis</taxon>
    </lineage>
</organism>
<evidence type="ECO:0000313" key="2">
    <source>
        <dbReference type="Proteomes" id="UP001153069"/>
    </source>
</evidence>
<gene>
    <name evidence="1" type="ORF">SEMRO_527_G160540.1</name>
</gene>
<dbReference type="Proteomes" id="UP001153069">
    <property type="component" value="Unassembled WGS sequence"/>
</dbReference>
<comment type="caution">
    <text evidence="1">The sequence shown here is derived from an EMBL/GenBank/DDBJ whole genome shotgun (WGS) entry which is preliminary data.</text>
</comment>
<protein>
    <submittedName>
        <fullName evidence="1">Uncharacterized protein</fullName>
    </submittedName>
</protein>
<evidence type="ECO:0000313" key="1">
    <source>
        <dbReference type="EMBL" id="CAB9512269.1"/>
    </source>
</evidence>
<dbReference type="AlphaFoldDB" id="A0A9N8E5S1"/>
<sequence length="187" mass="20832">KREITRAALKSKHIRHEQVVDGDGNVDAAADPESAYLKSLNDLNSMVCTILDGAGYNSKPLQIKLTSFSSKQGKKRSQAKDKREARCNCQAAQRQEKWAEVKDTVVPPVRRWTAEEDAELQRLKHKIDNLSVDDTLLGRQRLKMQTEALATVKGMTASERTQFLRSVEEEDDDNGDLVEIVAAGGNP</sequence>
<proteinExistence type="predicted"/>
<name>A0A9N8E5S1_9STRA</name>
<feature type="non-terminal residue" evidence="1">
    <location>
        <position position="1"/>
    </location>
</feature>
<reference evidence="1" key="1">
    <citation type="submission" date="2020-06" db="EMBL/GenBank/DDBJ databases">
        <authorList>
            <consortium name="Plant Systems Biology data submission"/>
        </authorList>
    </citation>
    <scope>NUCLEOTIDE SEQUENCE</scope>
    <source>
        <strain evidence="1">D6</strain>
    </source>
</reference>
<accession>A0A9N8E5S1</accession>